<evidence type="ECO:0000313" key="3">
    <source>
        <dbReference type="Proteomes" id="UP000469949"/>
    </source>
</evidence>
<dbReference type="InterPro" id="IPR010870">
    <property type="entry name" value="Porin_O/P"/>
</dbReference>
<feature type="region of interest" description="Disordered" evidence="1">
    <location>
        <begin position="87"/>
        <end position="116"/>
    </location>
</feature>
<sequence>MRSAVRGSRRAGYFKTDGWSPSQHNTANVITPDWNAAKGVRQMKRRLLTALLLSSALVLPAARAQAQTVAELQRQINELKAMIKAQAEAQGRGPRRATPVATRPANARTTDAGTFPAAGRPIESAVAQPAVPGPVPHRFALDEPDTWYDALVPPAPELLADDPRHAGRPKTWFERLSLRGYTQLRGNEFLSGDDTAPAGRSRLRSVHDSGITDRNNFTFRRVRLIIQGDIHERVFLYIQPDFAVNVSNQAGSEVRQHFTQLRDAYADVFLDDERRTRLRFGQQKVPYGWENLQSSQNRLTLDRSDAINSAVPGERDIGITYYYTPWHVQRIWDRLAKGGQKLFGNYGAFGVGIYNGQTINRIEANNDLMTVMMATWPFELDGLGEAFRGQVLEVGGSAYRNRFRPEATFGTTTALARGFDDERVGLHAILYPQPFGLQAEWNWGRGPEYDPIARTILTKPLQGGYVQAMYKVDHSPVGPFMPYIRWQTYDGGWKVATNAPRLDTDELELGVEFQPIKSVELTLAYANMKRREANIGRFGQANGDLFRGQLQINY</sequence>
<evidence type="ECO:0008006" key="4">
    <source>
        <dbReference type="Google" id="ProtNLM"/>
    </source>
</evidence>
<reference evidence="2 3" key="1">
    <citation type="submission" date="2019-10" db="EMBL/GenBank/DDBJ databases">
        <title>Draft Genome Sequence of the Caffeine Degrading Methylotroph Methylorubrum populi PINKEL.</title>
        <authorList>
            <person name="Dawson S.C."/>
            <person name="Zhang X."/>
            <person name="Wright M.E."/>
            <person name="Sharma G."/>
            <person name="Langner J.T."/>
            <person name="Ditty J.L."/>
            <person name="Subuyuj G.A."/>
        </authorList>
    </citation>
    <scope>NUCLEOTIDE SEQUENCE [LARGE SCALE GENOMIC DNA]</scope>
    <source>
        <strain evidence="2 3">Pinkel</strain>
    </source>
</reference>
<dbReference type="InterPro" id="IPR023614">
    <property type="entry name" value="Porin_dom_sf"/>
</dbReference>
<evidence type="ECO:0000256" key="1">
    <source>
        <dbReference type="SAM" id="MobiDB-lite"/>
    </source>
</evidence>
<dbReference type="Pfam" id="PF07396">
    <property type="entry name" value="Porin_O_P"/>
    <property type="match status" value="1"/>
</dbReference>
<dbReference type="EMBL" id="WEKV01000018">
    <property type="protein sequence ID" value="KAB7783086.1"/>
    <property type="molecule type" value="Genomic_DNA"/>
</dbReference>
<dbReference type="SUPFAM" id="SSF56935">
    <property type="entry name" value="Porins"/>
    <property type="match status" value="1"/>
</dbReference>
<evidence type="ECO:0000313" key="2">
    <source>
        <dbReference type="EMBL" id="KAB7783086.1"/>
    </source>
</evidence>
<dbReference type="Proteomes" id="UP000469949">
    <property type="component" value="Unassembled WGS sequence"/>
</dbReference>
<name>A0A833MXE7_9HYPH</name>
<gene>
    <name evidence="2" type="ORF">F8B43_4380</name>
</gene>
<comment type="caution">
    <text evidence="2">The sequence shown here is derived from an EMBL/GenBank/DDBJ whole genome shotgun (WGS) entry which is preliminary data.</text>
</comment>
<dbReference type="AlphaFoldDB" id="A0A833MXE7"/>
<accession>A0A833MXE7</accession>
<organism evidence="2 3">
    <name type="scientific">Methylorubrum populi</name>
    <dbReference type="NCBI Taxonomy" id="223967"/>
    <lineage>
        <taxon>Bacteria</taxon>
        <taxon>Pseudomonadati</taxon>
        <taxon>Pseudomonadota</taxon>
        <taxon>Alphaproteobacteria</taxon>
        <taxon>Hyphomicrobiales</taxon>
        <taxon>Methylobacteriaceae</taxon>
        <taxon>Methylorubrum</taxon>
    </lineage>
</organism>
<proteinExistence type="predicted"/>
<dbReference type="Gene3D" id="2.40.160.10">
    <property type="entry name" value="Porin"/>
    <property type="match status" value="1"/>
</dbReference>
<protein>
    <recommendedName>
        <fullName evidence="4">Porin</fullName>
    </recommendedName>
</protein>